<sequence length="61" mass="6477">MDLSVPFAPGSKRIEESVRHDRIRMAVGFRRAPSAAARMVAVATLSRAALLGADPVLCAGR</sequence>
<evidence type="ECO:0000313" key="1">
    <source>
        <dbReference type="EMBL" id="VUX45547.1"/>
    </source>
</evidence>
<keyword evidence="2" id="KW-1185">Reference proteome</keyword>
<organism evidence="1 2">
    <name type="scientific">Candidatus Defluviicoccus seviourii</name>
    <dbReference type="NCBI Taxonomy" id="2565273"/>
    <lineage>
        <taxon>Bacteria</taxon>
        <taxon>Pseudomonadati</taxon>
        <taxon>Pseudomonadota</taxon>
        <taxon>Alphaproteobacteria</taxon>
        <taxon>Rhodospirillales</taxon>
        <taxon>Rhodospirillaceae</taxon>
        <taxon>Defluviicoccus</taxon>
    </lineage>
</organism>
<dbReference type="AlphaFoldDB" id="A0A564WAM1"/>
<comment type="caution">
    <text evidence="1">The sequence shown here is derived from an EMBL/GenBank/DDBJ whole genome shotgun (WGS) entry which is preliminary data.</text>
</comment>
<evidence type="ECO:0000313" key="2">
    <source>
        <dbReference type="Proteomes" id="UP000326641"/>
    </source>
</evidence>
<name>A0A564WAM1_9PROT</name>
<reference evidence="1" key="1">
    <citation type="submission" date="2018-11" db="EMBL/GenBank/DDBJ databases">
        <authorList>
            <person name="Onetto C."/>
        </authorList>
    </citation>
    <scope>NUCLEOTIDE SEQUENCE [LARGE SCALE GENOMIC DNA]</scope>
</reference>
<protein>
    <submittedName>
        <fullName evidence="1">Uncharacterized protein</fullName>
    </submittedName>
</protein>
<dbReference type="EMBL" id="UXAT02000005">
    <property type="protein sequence ID" value="VUX45547.1"/>
    <property type="molecule type" value="Genomic_DNA"/>
</dbReference>
<proteinExistence type="predicted"/>
<accession>A0A564WAM1</accession>
<gene>
    <name evidence="1" type="ORF">DF3PA_130045</name>
</gene>
<dbReference type="Proteomes" id="UP000326641">
    <property type="component" value="Unassembled WGS sequence"/>
</dbReference>